<organism evidence="1">
    <name type="scientific">viral metagenome</name>
    <dbReference type="NCBI Taxonomy" id="1070528"/>
    <lineage>
        <taxon>unclassified sequences</taxon>
        <taxon>metagenomes</taxon>
        <taxon>organismal metagenomes</taxon>
    </lineage>
</organism>
<accession>A0A6C0KGE3</accession>
<name>A0A6C0KGE3_9ZZZZ</name>
<proteinExistence type="predicted"/>
<sequence length="125" mass="14388">MSSEIIAFVTELKDLSLDIKRRAGELSKLRKRKDEIEKKICEFLVQQDQPGVKYRDVAVILEKNKYKRLPKKKAQKEEDAVNVLKHYGVGNAEKILAEVIETMKGEEVPKNSIRLKNVTHTGNIR</sequence>
<protein>
    <submittedName>
        <fullName evidence="1">Uncharacterized protein</fullName>
    </submittedName>
</protein>
<dbReference type="AlphaFoldDB" id="A0A6C0KGE3"/>
<dbReference type="EMBL" id="MN740867">
    <property type="protein sequence ID" value="QHU15750.1"/>
    <property type="molecule type" value="Genomic_DNA"/>
</dbReference>
<reference evidence="1" key="1">
    <citation type="journal article" date="2020" name="Nature">
        <title>Giant virus diversity and host interactions through global metagenomics.</title>
        <authorList>
            <person name="Schulz F."/>
            <person name="Roux S."/>
            <person name="Paez-Espino D."/>
            <person name="Jungbluth S."/>
            <person name="Walsh D.A."/>
            <person name="Denef V.J."/>
            <person name="McMahon K.D."/>
            <person name="Konstantinidis K.T."/>
            <person name="Eloe-Fadrosh E.A."/>
            <person name="Kyrpides N.C."/>
            <person name="Woyke T."/>
        </authorList>
    </citation>
    <scope>NUCLEOTIDE SEQUENCE</scope>
    <source>
        <strain evidence="1">GVMAG-S-3300010158-109</strain>
    </source>
</reference>
<evidence type="ECO:0000313" key="1">
    <source>
        <dbReference type="EMBL" id="QHU15750.1"/>
    </source>
</evidence>